<dbReference type="InterPro" id="IPR036770">
    <property type="entry name" value="Ankyrin_rpt-contain_sf"/>
</dbReference>
<proteinExistence type="predicted"/>
<dbReference type="PANTHER" id="PTHR24126">
    <property type="entry name" value="ANKYRIN REPEAT, PH AND SEC7 DOMAIN CONTAINING PROTEIN SECG-RELATED"/>
    <property type="match status" value="1"/>
</dbReference>
<comment type="caution">
    <text evidence="4">The sequence shown here is derived from an EMBL/GenBank/DDBJ whole genome shotgun (WGS) entry which is preliminary data.</text>
</comment>
<evidence type="ECO:0000256" key="3">
    <source>
        <dbReference type="PROSITE-ProRule" id="PRU00023"/>
    </source>
</evidence>
<evidence type="ECO:0000313" key="9">
    <source>
        <dbReference type="Proteomes" id="UP000663873"/>
    </source>
</evidence>
<name>A0A820I8F0_9BILA</name>
<evidence type="ECO:0000313" key="5">
    <source>
        <dbReference type="EMBL" id="CAF4371784.1"/>
    </source>
</evidence>
<evidence type="ECO:0000256" key="2">
    <source>
        <dbReference type="ARBA" id="ARBA00023043"/>
    </source>
</evidence>
<keyword evidence="2 3" id="KW-0040">ANK repeat</keyword>
<feature type="repeat" description="ANK" evidence="3">
    <location>
        <begin position="203"/>
        <end position="235"/>
    </location>
</feature>
<dbReference type="Pfam" id="PF12796">
    <property type="entry name" value="Ank_2"/>
    <property type="match status" value="2"/>
</dbReference>
<dbReference type="EMBL" id="CAJOBR010001080">
    <property type="protein sequence ID" value="CAF4575908.1"/>
    <property type="molecule type" value="Genomic_DNA"/>
</dbReference>
<evidence type="ECO:0000313" key="7">
    <source>
        <dbReference type="EMBL" id="CAF4575908.1"/>
    </source>
</evidence>
<organism evidence="4 8">
    <name type="scientific">Rotaria socialis</name>
    <dbReference type="NCBI Taxonomy" id="392032"/>
    <lineage>
        <taxon>Eukaryota</taxon>
        <taxon>Metazoa</taxon>
        <taxon>Spiralia</taxon>
        <taxon>Gnathifera</taxon>
        <taxon>Rotifera</taxon>
        <taxon>Eurotatoria</taxon>
        <taxon>Bdelloidea</taxon>
        <taxon>Philodinida</taxon>
        <taxon>Philodinidae</taxon>
        <taxon>Rotaria</taxon>
    </lineage>
</organism>
<feature type="repeat" description="ANK" evidence="3">
    <location>
        <begin position="137"/>
        <end position="159"/>
    </location>
</feature>
<dbReference type="EMBL" id="CAJOBP010003851">
    <property type="protein sequence ID" value="CAF4421097.1"/>
    <property type="molecule type" value="Genomic_DNA"/>
</dbReference>
<dbReference type="AlphaFoldDB" id="A0A820I8F0"/>
<evidence type="ECO:0000313" key="6">
    <source>
        <dbReference type="EMBL" id="CAF4421097.1"/>
    </source>
</evidence>
<dbReference type="InterPro" id="IPR002110">
    <property type="entry name" value="Ankyrin_rpt"/>
</dbReference>
<dbReference type="PANTHER" id="PTHR24126:SF14">
    <property type="entry name" value="ANK_REP_REGION DOMAIN-CONTAINING PROTEIN"/>
    <property type="match status" value="1"/>
</dbReference>
<gene>
    <name evidence="5" type="ORF">HFQ381_LOCUS18108</name>
    <name evidence="7" type="ORF">QYT958_LOCUS9947</name>
    <name evidence="4" type="ORF">TSG867_LOCUS6516</name>
    <name evidence="6" type="ORF">UJA718_LOCUS20578</name>
</gene>
<dbReference type="PROSITE" id="PS50297">
    <property type="entry name" value="ANK_REP_REGION"/>
    <property type="match status" value="2"/>
</dbReference>
<dbReference type="SUPFAM" id="SSF48403">
    <property type="entry name" value="Ankyrin repeat"/>
    <property type="match status" value="1"/>
</dbReference>
<evidence type="ECO:0000313" key="8">
    <source>
        <dbReference type="Proteomes" id="UP000663862"/>
    </source>
</evidence>
<dbReference type="SMART" id="SM00248">
    <property type="entry name" value="ANK"/>
    <property type="match status" value="6"/>
</dbReference>
<keyword evidence="9" id="KW-1185">Reference proteome</keyword>
<keyword evidence="1" id="KW-0677">Repeat</keyword>
<feature type="repeat" description="ANK" evidence="3">
    <location>
        <begin position="170"/>
        <end position="202"/>
    </location>
</feature>
<dbReference type="Proteomes" id="UP000663848">
    <property type="component" value="Unassembled WGS sequence"/>
</dbReference>
<evidence type="ECO:0000313" key="4">
    <source>
        <dbReference type="EMBL" id="CAF4305152.1"/>
    </source>
</evidence>
<dbReference type="PROSITE" id="PS50088">
    <property type="entry name" value="ANK_REPEAT"/>
    <property type="match status" value="3"/>
</dbReference>
<dbReference type="Proteomes" id="UP000663851">
    <property type="component" value="Unassembled WGS sequence"/>
</dbReference>
<accession>A0A820I8F0</accession>
<dbReference type="EMBL" id="CAJOBQ010000244">
    <property type="protein sequence ID" value="CAF4305152.1"/>
    <property type="molecule type" value="Genomic_DNA"/>
</dbReference>
<dbReference type="PRINTS" id="PR01415">
    <property type="entry name" value="ANKYRIN"/>
</dbReference>
<dbReference type="EMBL" id="CAJOBO010001379">
    <property type="protein sequence ID" value="CAF4371784.1"/>
    <property type="molecule type" value="Genomic_DNA"/>
</dbReference>
<protein>
    <submittedName>
        <fullName evidence="4">Uncharacterized protein</fullName>
    </submittedName>
</protein>
<reference evidence="4" key="1">
    <citation type="submission" date="2021-02" db="EMBL/GenBank/DDBJ databases">
        <authorList>
            <person name="Nowell W R."/>
        </authorList>
    </citation>
    <scope>NUCLEOTIDE SEQUENCE</scope>
</reference>
<dbReference type="Gene3D" id="1.25.40.20">
    <property type="entry name" value="Ankyrin repeat-containing domain"/>
    <property type="match status" value="2"/>
</dbReference>
<dbReference type="Proteomes" id="UP000663862">
    <property type="component" value="Unassembled WGS sequence"/>
</dbReference>
<sequence>MVILTSIQLQLMLVDATIKYTVRIENRYILEDIMGAKHSSSKCTSTTIDYIRTKDVNKLTRQLSKRNASFRNKKKLIKTQEHNTQLLQLDVVDDEQHRSALHFAAIEGELISDLVSDATIIVALYEYMHTVDVTDALGRTPLHYAAIAGNEETLISLLLCNPDMNRLSKDGTTPLHEAIIHNHPDILTLLIQHNADVHILFQNYLPPLILAVYLQHRNIVELLIRLGIDPNLTDTNTGRSALHYAAYFHDNTAIFHLLLSSTIHHVIDINIQDNNGFSVLDYARANIHRSTAIINLLLQLNVFDPYRGEKSGEHIEIDMPTIKLFQSSNELSLLKKKDNDAKTLPGTQSKKIFHFGKKSK</sequence>
<dbReference type="Proteomes" id="UP000663873">
    <property type="component" value="Unassembled WGS sequence"/>
</dbReference>
<evidence type="ECO:0000256" key="1">
    <source>
        <dbReference type="ARBA" id="ARBA00022737"/>
    </source>
</evidence>